<reference evidence="2" key="1">
    <citation type="journal article" date="2019" name="Int. J. Syst. Evol. Microbiol.">
        <title>The Global Catalogue of Microorganisms (GCM) 10K type strain sequencing project: providing services to taxonomists for standard genome sequencing and annotation.</title>
        <authorList>
            <consortium name="The Broad Institute Genomics Platform"/>
            <consortium name="The Broad Institute Genome Sequencing Center for Infectious Disease"/>
            <person name="Wu L."/>
            <person name="Ma J."/>
        </authorList>
    </citation>
    <scope>NUCLEOTIDE SEQUENCE [LARGE SCALE GENOMIC DNA]</scope>
    <source>
        <strain evidence="2">JCM 17919</strain>
    </source>
</reference>
<dbReference type="Proteomes" id="UP001501725">
    <property type="component" value="Unassembled WGS sequence"/>
</dbReference>
<accession>A0ABP8GQG4</accession>
<evidence type="ECO:0000313" key="2">
    <source>
        <dbReference type="Proteomes" id="UP001501725"/>
    </source>
</evidence>
<sequence>MPDLHDRYEQKLRGTIRRNAKRILRAYERAIVEVVLQAKLVKYQGKVFRIDKYPTLQRQVEAAMKKLHGSLYAGVLNGIETSWGLSNEKNDILVDRRIANGKLKDKKLPPKLQQILYDPNAGALEAFKKRKDAGIDLSDRVWKTLEPFRNELELSLGAGISEGKSAAAMARDLKQHLVNPDKLFRRVRRDDGSLGLSKAAKNYHPGQGVYRSSYKNALRLSATETNIAYRSADHARWQTLPFIRGIRVSLSNNHPVYDICDRLAGLYPKDFVFTGWHPFCRCFATPEQVSDAEYEKIEDQLLGLSDEEPTIDPITEPHADFAAYVEENRERIKGWKNKPYWVRQNKEYAKL</sequence>
<comment type="caution">
    <text evidence="1">The sequence shown here is derived from an EMBL/GenBank/DDBJ whole genome shotgun (WGS) entry which is preliminary data.</text>
</comment>
<evidence type="ECO:0000313" key="1">
    <source>
        <dbReference type="EMBL" id="GAA4328512.1"/>
    </source>
</evidence>
<organism evidence="1 2">
    <name type="scientific">Flaviaesturariibacter amylovorans</name>
    <dbReference type="NCBI Taxonomy" id="1084520"/>
    <lineage>
        <taxon>Bacteria</taxon>
        <taxon>Pseudomonadati</taxon>
        <taxon>Bacteroidota</taxon>
        <taxon>Chitinophagia</taxon>
        <taxon>Chitinophagales</taxon>
        <taxon>Chitinophagaceae</taxon>
        <taxon>Flaviaestuariibacter</taxon>
    </lineage>
</organism>
<keyword evidence="2" id="KW-1185">Reference proteome</keyword>
<evidence type="ECO:0008006" key="3">
    <source>
        <dbReference type="Google" id="ProtNLM"/>
    </source>
</evidence>
<protein>
    <recommendedName>
        <fullName evidence="3">Phage head morphogenesis domain-containing protein</fullName>
    </recommendedName>
</protein>
<proteinExistence type="predicted"/>
<dbReference type="EMBL" id="BAABGY010000007">
    <property type="protein sequence ID" value="GAA4328512.1"/>
    <property type="molecule type" value="Genomic_DNA"/>
</dbReference>
<gene>
    <name evidence="1" type="ORF">GCM10023184_18430</name>
</gene>
<name>A0ABP8GQG4_9BACT</name>
<dbReference type="RefSeq" id="WP_345255282.1">
    <property type="nucleotide sequence ID" value="NZ_BAABGY010000007.1"/>
</dbReference>